<feature type="binding site" evidence="5">
    <location>
        <begin position="117"/>
        <end position="121"/>
    </location>
    <ligand>
        <name>S-adenosyl-L-methionine</name>
        <dbReference type="ChEBI" id="CHEBI:59789"/>
    </ligand>
</feature>
<protein>
    <recommendedName>
        <fullName evidence="5">Release factor glutamine methyltransferase</fullName>
        <shortName evidence="5">RF MTase</shortName>
        <ecNumber evidence="5">2.1.1.297</ecNumber>
    </recommendedName>
    <alternativeName>
        <fullName evidence="5">N5-glutamine methyltransferase PrmC</fullName>
    </alternativeName>
    <alternativeName>
        <fullName evidence="5">Protein-(glutamine-N5) MTase PrmC</fullName>
    </alternativeName>
    <alternativeName>
        <fullName evidence="5">Protein-glutamine N-methyltransferase PrmC</fullName>
    </alternativeName>
</protein>
<keyword evidence="9" id="KW-1185">Reference proteome</keyword>
<evidence type="ECO:0000313" key="9">
    <source>
        <dbReference type="Proteomes" id="UP000501602"/>
    </source>
</evidence>
<dbReference type="CDD" id="cd02440">
    <property type="entry name" value="AdoMet_MTases"/>
    <property type="match status" value="1"/>
</dbReference>
<dbReference type="Pfam" id="PF05175">
    <property type="entry name" value="MTS"/>
    <property type="match status" value="1"/>
</dbReference>
<comment type="function">
    <text evidence="5">Methylates the class 1 translation termination release factors RF1/PrfA and RF2/PrfB on the glutamine residue of the universally conserved GGQ motif.</text>
</comment>
<gene>
    <name evidence="5 8" type="primary">prmC</name>
    <name evidence="8" type="ORF">HER31_09420</name>
</gene>
<evidence type="ECO:0000313" key="8">
    <source>
        <dbReference type="EMBL" id="QIZ77084.1"/>
    </source>
</evidence>
<comment type="similarity">
    <text evidence="5">Belongs to the protein N5-glutamine methyltransferase family. PrmC subfamily.</text>
</comment>
<feature type="binding site" evidence="5">
    <location>
        <position position="167"/>
    </location>
    <ligand>
        <name>S-adenosyl-L-methionine</name>
        <dbReference type="ChEBI" id="CHEBI:59789"/>
    </ligand>
</feature>
<dbReference type="PANTHER" id="PTHR18895">
    <property type="entry name" value="HEMK METHYLTRANSFERASE"/>
    <property type="match status" value="1"/>
</dbReference>
<feature type="binding site" evidence="5">
    <location>
        <position position="140"/>
    </location>
    <ligand>
        <name>S-adenosyl-L-methionine</name>
        <dbReference type="ChEBI" id="CHEBI:59789"/>
    </ligand>
</feature>
<dbReference type="InterPro" id="IPR029063">
    <property type="entry name" value="SAM-dependent_MTases_sf"/>
</dbReference>
<feature type="binding site" evidence="5">
    <location>
        <position position="182"/>
    </location>
    <ligand>
        <name>S-adenosyl-L-methionine</name>
        <dbReference type="ChEBI" id="CHEBI:59789"/>
    </ligand>
</feature>
<dbReference type="Pfam" id="PF17827">
    <property type="entry name" value="PrmC_N"/>
    <property type="match status" value="1"/>
</dbReference>
<dbReference type="NCBIfam" id="TIGR00536">
    <property type="entry name" value="hemK_fam"/>
    <property type="match status" value="1"/>
</dbReference>
<comment type="catalytic activity">
    <reaction evidence="4 5">
        <text>L-glutaminyl-[peptide chain release factor] + S-adenosyl-L-methionine = N(5)-methyl-L-glutaminyl-[peptide chain release factor] + S-adenosyl-L-homocysteine + H(+)</text>
        <dbReference type="Rhea" id="RHEA:42896"/>
        <dbReference type="Rhea" id="RHEA-COMP:10271"/>
        <dbReference type="Rhea" id="RHEA-COMP:10272"/>
        <dbReference type="ChEBI" id="CHEBI:15378"/>
        <dbReference type="ChEBI" id="CHEBI:30011"/>
        <dbReference type="ChEBI" id="CHEBI:57856"/>
        <dbReference type="ChEBI" id="CHEBI:59789"/>
        <dbReference type="ChEBI" id="CHEBI:61891"/>
        <dbReference type="EC" id="2.1.1.297"/>
    </reaction>
</comment>
<dbReference type="NCBIfam" id="TIGR03534">
    <property type="entry name" value="RF_mod_PrmC"/>
    <property type="match status" value="1"/>
</dbReference>
<evidence type="ECO:0000256" key="3">
    <source>
        <dbReference type="ARBA" id="ARBA00022691"/>
    </source>
</evidence>
<dbReference type="InterPro" id="IPR002052">
    <property type="entry name" value="DNA_methylase_N6_adenine_CS"/>
</dbReference>
<dbReference type="Gene3D" id="1.10.8.10">
    <property type="entry name" value="DNA helicase RuvA subunit, C-terminal domain"/>
    <property type="match status" value="1"/>
</dbReference>
<dbReference type="HAMAP" id="MF_02126">
    <property type="entry name" value="RF_methyltr_PrmC"/>
    <property type="match status" value="1"/>
</dbReference>
<dbReference type="InterPro" id="IPR004556">
    <property type="entry name" value="HemK-like"/>
</dbReference>
<evidence type="ECO:0000256" key="4">
    <source>
        <dbReference type="ARBA" id="ARBA00048391"/>
    </source>
</evidence>
<keyword evidence="2 5" id="KW-0808">Transferase</keyword>
<proteinExistence type="inferred from homology"/>
<reference evidence="8 9" key="1">
    <citation type="submission" date="2020-04" db="EMBL/GenBank/DDBJ databases">
        <title>Ferrimonas sp. S7 isolated from sea water.</title>
        <authorList>
            <person name="Bae S.S."/>
            <person name="Baek K."/>
        </authorList>
    </citation>
    <scope>NUCLEOTIDE SEQUENCE [LARGE SCALE GENOMIC DNA]</scope>
    <source>
        <strain evidence="8 9">S7</strain>
    </source>
</reference>
<dbReference type="EC" id="2.1.1.297" evidence="5"/>
<dbReference type="PANTHER" id="PTHR18895:SF74">
    <property type="entry name" value="MTRF1L RELEASE FACTOR GLUTAMINE METHYLTRANSFERASE"/>
    <property type="match status" value="1"/>
</dbReference>
<dbReference type="InterPro" id="IPR050320">
    <property type="entry name" value="N5-glutamine_MTase"/>
</dbReference>
<feature type="binding site" evidence="5">
    <location>
        <begin position="182"/>
        <end position="185"/>
    </location>
    <ligand>
        <name>substrate</name>
    </ligand>
</feature>
<dbReference type="GO" id="GO:0032259">
    <property type="term" value="P:methylation"/>
    <property type="evidence" value="ECO:0007669"/>
    <property type="project" value="UniProtKB-KW"/>
</dbReference>
<evidence type="ECO:0000256" key="5">
    <source>
        <dbReference type="HAMAP-Rule" id="MF_02126"/>
    </source>
</evidence>
<evidence type="ECO:0000259" key="7">
    <source>
        <dbReference type="Pfam" id="PF17827"/>
    </source>
</evidence>
<dbReference type="EMBL" id="CP051180">
    <property type="protein sequence ID" value="QIZ77084.1"/>
    <property type="molecule type" value="Genomic_DNA"/>
</dbReference>
<organism evidence="8 9">
    <name type="scientific">Ferrimonas lipolytica</name>
    <dbReference type="NCBI Taxonomy" id="2724191"/>
    <lineage>
        <taxon>Bacteria</taxon>
        <taxon>Pseudomonadati</taxon>
        <taxon>Pseudomonadota</taxon>
        <taxon>Gammaproteobacteria</taxon>
        <taxon>Alteromonadales</taxon>
        <taxon>Ferrimonadaceae</taxon>
        <taxon>Ferrimonas</taxon>
    </lineage>
</organism>
<evidence type="ECO:0000259" key="6">
    <source>
        <dbReference type="Pfam" id="PF05175"/>
    </source>
</evidence>
<feature type="domain" description="Release factor glutamine methyltransferase N-terminal" evidence="7">
    <location>
        <begin position="6"/>
        <end position="73"/>
    </location>
</feature>
<sequence length="276" mass="30536">MRLDLWLAHAAKQLTHSDSAALDAELLLLFCINKPRSFVFTWPDHPLDEATLMQLQSILQRRINGEPIAHIIGQREFWSLPLQVNASTLIPRPDTESLVEAALGLALPHQAAVVDLGTGTGAIALALKSEMAQWQVEAVEFSAEAVQLARANAAQLNLAVEVSQGSWFEPVQNKRFDLVVSNPPYIDPTDHHLDQGDVRFEPLSALIADNHGLADIEHIVATAPRHLNQGGYLMIEHGYDQGAVVKDIFERAGFANVRVGQDYGQRDRYTLGQWQC</sequence>
<evidence type="ECO:0000256" key="1">
    <source>
        <dbReference type="ARBA" id="ARBA00022603"/>
    </source>
</evidence>
<dbReference type="KEGG" id="fes:HER31_09420"/>
<dbReference type="InterPro" id="IPR019874">
    <property type="entry name" value="RF_methyltr_PrmC"/>
</dbReference>
<dbReference type="Gene3D" id="3.40.50.150">
    <property type="entry name" value="Vaccinia Virus protein VP39"/>
    <property type="match status" value="1"/>
</dbReference>
<dbReference type="RefSeq" id="WP_168660345.1">
    <property type="nucleotide sequence ID" value="NZ_CP051180.1"/>
</dbReference>
<keyword evidence="3 5" id="KW-0949">S-adenosyl-L-methionine</keyword>
<dbReference type="GO" id="GO:0003676">
    <property type="term" value="F:nucleic acid binding"/>
    <property type="evidence" value="ECO:0007669"/>
    <property type="project" value="InterPro"/>
</dbReference>
<dbReference type="FunFam" id="1.10.8.10:FF:000032">
    <property type="entry name" value="Release factor glutamine methyltransferase"/>
    <property type="match status" value="1"/>
</dbReference>
<keyword evidence="1 5" id="KW-0489">Methyltransferase</keyword>
<feature type="domain" description="Methyltransferase small" evidence="6">
    <location>
        <begin position="109"/>
        <end position="190"/>
    </location>
</feature>
<dbReference type="InterPro" id="IPR007848">
    <property type="entry name" value="Small_mtfrase_dom"/>
</dbReference>
<dbReference type="FunFam" id="3.40.50.150:FF:000053">
    <property type="entry name" value="Release factor glutamine methyltransferase"/>
    <property type="match status" value="1"/>
</dbReference>
<dbReference type="InterPro" id="IPR040758">
    <property type="entry name" value="PrmC_N"/>
</dbReference>
<dbReference type="AlphaFoldDB" id="A0A6H1UDG6"/>
<accession>A0A6H1UDG6</accession>
<name>A0A6H1UDG6_9GAMM</name>
<dbReference type="PROSITE" id="PS00092">
    <property type="entry name" value="N6_MTASE"/>
    <property type="match status" value="1"/>
</dbReference>
<dbReference type="Proteomes" id="UP000501602">
    <property type="component" value="Chromosome"/>
</dbReference>
<evidence type="ECO:0000256" key="2">
    <source>
        <dbReference type="ARBA" id="ARBA00022679"/>
    </source>
</evidence>
<dbReference type="SUPFAM" id="SSF53335">
    <property type="entry name" value="S-adenosyl-L-methionine-dependent methyltransferases"/>
    <property type="match status" value="1"/>
</dbReference>
<dbReference type="GO" id="GO:0102559">
    <property type="term" value="F:peptide chain release factor N(5)-glutamine methyltransferase activity"/>
    <property type="evidence" value="ECO:0007669"/>
    <property type="project" value="UniProtKB-EC"/>
</dbReference>